<sequence length="311" mass="36147">MGSFFSKNELKEEAPTISNRGRIPPSNPTQDWYSNIRATSYIRPTRYSEADTWNSIFNQEQYRCGQDEEDLTCQLEKLALSGSTFKPQRITLDAYLVDVLLNVTGNDTYLDSSTDVYRLIELNDNSKEFKNVKQLFTSTNKRCFTIISIQQVHNPYLLLQYKLMKKSYQQRYGQANEISLFHGTKRINVDNICKYNFDWRRRGTSIGHRFGQGVSFTPIANYATHYGDKARRKVMILAHVLVNQSCQGDKDTVIPPFIYDTTTNDNGHVYVKYEDNAYYPAYIINYQGIDPSNNKNHRFPNQAGRDIYFNM</sequence>
<reference evidence="4 5" key="1">
    <citation type="journal article" date="2023" name="Insect Mol. Biol.">
        <title>Genome sequencing provides insights into the evolution of gene families encoding plant cell wall-degrading enzymes in longhorned beetles.</title>
        <authorList>
            <person name="Shin N.R."/>
            <person name="Okamura Y."/>
            <person name="Kirsch R."/>
            <person name="Pauchet Y."/>
        </authorList>
    </citation>
    <scope>NUCLEOTIDE SEQUENCE [LARGE SCALE GENOMIC DNA]</scope>
    <source>
        <strain evidence="4">EAD_L_NR</strain>
    </source>
</reference>
<protein>
    <recommendedName>
        <fullName evidence="1">Poly [ADP-ribose] polymerase</fullName>
        <shortName evidence="1">PARP</shortName>
        <ecNumber evidence="1">2.4.2.-</ecNumber>
    </recommendedName>
</protein>
<dbReference type="EMBL" id="JANEYG010000001">
    <property type="protein sequence ID" value="KAJ8925710.1"/>
    <property type="molecule type" value="Genomic_DNA"/>
</dbReference>
<dbReference type="InterPro" id="IPR051712">
    <property type="entry name" value="ARTD-AVP"/>
</dbReference>
<name>A0AAV8WHT8_9CUCU</name>
<organism evidence="4 5">
    <name type="scientific">Exocentrus adspersus</name>
    <dbReference type="NCBI Taxonomy" id="1586481"/>
    <lineage>
        <taxon>Eukaryota</taxon>
        <taxon>Metazoa</taxon>
        <taxon>Ecdysozoa</taxon>
        <taxon>Arthropoda</taxon>
        <taxon>Hexapoda</taxon>
        <taxon>Insecta</taxon>
        <taxon>Pterygota</taxon>
        <taxon>Neoptera</taxon>
        <taxon>Endopterygota</taxon>
        <taxon>Coleoptera</taxon>
        <taxon>Polyphaga</taxon>
        <taxon>Cucujiformia</taxon>
        <taxon>Chrysomeloidea</taxon>
        <taxon>Cerambycidae</taxon>
        <taxon>Lamiinae</taxon>
        <taxon>Acanthocinini</taxon>
        <taxon>Exocentrus</taxon>
    </lineage>
</organism>
<comment type="caution">
    <text evidence="4">The sequence shown here is derived from an EMBL/GenBank/DDBJ whole genome shotgun (WGS) entry which is preliminary data.</text>
</comment>
<keyword evidence="5" id="KW-1185">Reference proteome</keyword>
<keyword evidence="1" id="KW-0328">Glycosyltransferase</keyword>
<dbReference type="PANTHER" id="PTHR45740">
    <property type="entry name" value="POLY [ADP-RIBOSE] POLYMERASE"/>
    <property type="match status" value="1"/>
</dbReference>
<dbReference type="Pfam" id="PF00644">
    <property type="entry name" value="PARP"/>
    <property type="match status" value="1"/>
</dbReference>
<keyword evidence="1" id="KW-0520">NAD</keyword>
<gene>
    <name evidence="4" type="ORF">NQ315_009557</name>
</gene>
<dbReference type="Gene3D" id="3.90.228.10">
    <property type="match status" value="1"/>
</dbReference>
<dbReference type="GO" id="GO:0005634">
    <property type="term" value="C:nucleus"/>
    <property type="evidence" value="ECO:0007669"/>
    <property type="project" value="TreeGrafter"/>
</dbReference>
<dbReference type="AlphaFoldDB" id="A0AAV8WHT8"/>
<dbReference type="Proteomes" id="UP001159042">
    <property type="component" value="Unassembled WGS sequence"/>
</dbReference>
<proteinExistence type="predicted"/>
<dbReference type="EC" id="2.4.2.-" evidence="1"/>
<evidence type="ECO:0000256" key="1">
    <source>
        <dbReference type="RuleBase" id="RU362114"/>
    </source>
</evidence>
<dbReference type="PROSITE" id="PS51059">
    <property type="entry name" value="PARP_CATALYTIC"/>
    <property type="match status" value="1"/>
</dbReference>
<dbReference type="SUPFAM" id="SSF56399">
    <property type="entry name" value="ADP-ribosylation"/>
    <property type="match status" value="1"/>
</dbReference>
<evidence type="ECO:0000256" key="2">
    <source>
        <dbReference type="SAM" id="MobiDB-lite"/>
    </source>
</evidence>
<evidence type="ECO:0000313" key="5">
    <source>
        <dbReference type="Proteomes" id="UP001159042"/>
    </source>
</evidence>
<accession>A0AAV8WHT8</accession>
<dbReference type="GO" id="GO:0003950">
    <property type="term" value="F:NAD+ poly-ADP-ribosyltransferase activity"/>
    <property type="evidence" value="ECO:0007669"/>
    <property type="project" value="UniProtKB-UniRule"/>
</dbReference>
<dbReference type="PANTHER" id="PTHR45740:SF2">
    <property type="entry name" value="POLY [ADP-RIBOSE] POLYMERASE"/>
    <property type="match status" value="1"/>
</dbReference>
<feature type="domain" description="PARP catalytic" evidence="3">
    <location>
        <begin position="103"/>
        <end position="296"/>
    </location>
</feature>
<evidence type="ECO:0000313" key="4">
    <source>
        <dbReference type="EMBL" id="KAJ8925710.1"/>
    </source>
</evidence>
<feature type="region of interest" description="Disordered" evidence="2">
    <location>
        <begin position="1"/>
        <end position="29"/>
    </location>
</feature>
<evidence type="ECO:0000259" key="3">
    <source>
        <dbReference type="PROSITE" id="PS51059"/>
    </source>
</evidence>
<dbReference type="GO" id="GO:1990404">
    <property type="term" value="F:NAD+-protein mono-ADP-ribosyltransferase activity"/>
    <property type="evidence" value="ECO:0007669"/>
    <property type="project" value="TreeGrafter"/>
</dbReference>
<keyword evidence="1" id="KW-0808">Transferase</keyword>
<dbReference type="InterPro" id="IPR012317">
    <property type="entry name" value="Poly(ADP-ribose)pol_cat_dom"/>
</dbReference>